<evidence type="ECO:0000256" key="2">
    <source>
        <dbReference type="ARBA" id="ARBA00022603"/>
    </source>
</evidence>
<organism evidence="6 7">
    <name type="scientific">Streptomyces mooreae</name>
    <dbReference type="NCBI Taxonomy" id="3075523"/>
    <lineage>
        <taxon>Bacteria</taxon>
        <taxon>Bacillati</taxon>
        <taxon>Actinomycetota</taxon>
        <taxon>Actinomycetes</taxon>
        <taxon>Kitasatosporales</taxon>
        <taxon>Streptomycetaceae</taxon>
        <taxon>Streptomyces</taxon>
    </lineage>
</organism>
<reference evidence="6" key="1">
    <citation type="submission" date="2024-05" db="EMBL/GenBank/DDBJ databases">
        <title>30 novel species of actinomycetes from the DSMZ collection.</title>
        <authorList>
            <person name="Nouioui I."/>
        </authorList>
    </citation>
    <scope>NUCLEOTIDE SEQUENCE</scope>
    <source>
        <strain evidence="6">DSM 41527</strain>
    </source>
</reference>
<dbReference type="GO" id="GO:0008168">
    <property type="term" value="F:methyltransferase activity"/>
    <property type="evidence" value="ECO:0007669"/>
    <property type="project" value="UniProtKB-KW"/>
</dbReference>
<evidence type="ECO:0000259" key="5">
    <source>
        <dbReference type="Pfam" id="PF08241"/>
    </source>
</evidence>
<dbReference type="InterPro" id="IPR013216">
    <property type="entry name" value="Methyltransf_11"/>
</dbReference>
<keyword evidence="2 6" id="KW-0489">Methyltransferase</keyword>
<dbReference type="InterPro" id="IPR029063">
    <property type="entry name" value="SAM-dependent_MTases_sf"/>
</dbReference>
<accession>A0ABU2TGM6</accession>
<evidence type="ECO:0000256" key="3">
    <source>
        <dbReference type="ARBA" id="ARBA00022679"/>
    </source>
</evidence>
<comment type="caution">
    <text evidence="6">The sequence shown here is derived from an EMBL/GenBank/DDBJ whole genome shotgun (WGS) entry which is preliminary data.</text>
</comment>
<gene>
    <name evidence="6" type="ORF">RM550_30960</name>
</gene>
<dbReference type="GO" id="GO:0032259">
    <property type="term" value="P:methylation"/>
    <property type="evidence" value="ECO:0007669"/>
    <property type="project" value="UniProtKB-KW"/>
</dbReference>
<evidence type="ECO:0000313" key="7">
    <source>
        <dbReference type="Proteomes" id="UP001180551"/>
    </source>
</evidence>
<dbReference type="InterPro" id="IPR051052">
    <property type="entry name" value="Diverse_substrate_MTase"/>
</dbReference>
<sequence>MTQQPPPAGPADPPDGPAPPDLPDRVALTYGELDLSTVPAFAGGFINFGHWTGLPGPAGRPLTEADRVRSEQDLYRLVLGTFDRPQGRTALEVGCGRGLGSALALREFGLGTVLGMDAHPDQIARAREANAALLAPSDASGRLTFLLGAAERIPLPDDRVDCLFSVEAAQHFRDPAGFAREAARVLRPGGRLALTTFFARTREAARVLPTVLPPYADGLDVPHVVDEVAATLTAAGLREVRVRSIGDGVWESYDRYMSQQPELRDEWPRRYLTAYETGLLDYYVLTAGAD</sequence>
<dbReference type="SUPFAM" id="SSF53335">
    <property type="entry name" value="S-adenosyl-L-methionine-dependent methyltransferases"/>
    <property type="match status" value="1"/>
</dbReference>
<name>A0ABU2TGM6_9ACTN</name>
<feature type="compositionally biased region" description="Pro residues" evidence="4">
    <location>
        <begin position="1"/>
        <end position="21"/>
    </location>
</feature>
<keyword evidence="3" id="KW-0808">Transferase</keyword>
<dbReference type="Gene3D" id="3.40.50.150">
    <property type="entry name" value="Vaccinia Virus protein VP39"/>
    <property type="match status" value="1"/>
</dbReference>
<dbReference type="RefSeq" id="WP_311627057.1">
    <property type="nucleotide sequence ID" value="NZ_JAVRFE010000056.1"/>
</dbReference>
<dbReference type="Proteomes" id="UP001180551">
    <property type="component" value="Unassembled WGS sequence"/>
</dbReference>
<protein>
    <submittedName>
        <fullName evidence="6">Methyltransferase domain-containing protein</fullName>
    </submittedName>
</protein>
<proteinExistence type="inferred from homology"/>
<evidence type="ECO:0000256" key="4">
    <source>
        <dbReference type="SAM" id="MobiDB-lite"/>
    </source>
</evidence>
<feature type="region of interest" description="Disordered" evidence="4">
    <location>
        <begin position="1"/>
        <end position="23"/>
    </location>
</feature>
<dbReference type="CDD" id="cd02440">
    <property type="entry name" value="AdoMet_MTases"/>
    <property type="match status" value="1"/>
</dbReference>
<feature type="domain" description="Methyltransferase type 11" evidence="5">
    <location>
        <begin position="91"/>
        <end position="193"/>
    </location>
</feature>
<dbReference type="EMBL" id="JAVRFE010000056">
    <property type="protein sequence ID" value="MDT0460091.1"/>
    <property type="molecule type" value="Genomic_DNA"/>
</dbReference>
<comment type="similarity">
    <text evidence="1">Belongs to the methyltransferase superfamily.</text>
</comment>
<dbReference type="PANTHER" id="PTHR44942:SF4">
    <property type="entry name" value="METHYLTRANSFERASE TYPE 11 DOMAIN-CONTAINING PROTEIN"/>
    <property type="match status" value="1"/>
</dbReference>
<evidence type="ECO:0000313" key="6">
    <source>
        <dbReference type="EMBL" id="MDT0460091.1"/>
    </source>
</evidence>
<dbReference type="PANTHER" id="PTHR44942">
    <property type="entry name" value="METHYLTRANSF_11 DOMAIN-CONTAINING PROTEIN"/>
    <property type="match status" value="1"/>
</dbReference>
<keyword evidence="7" id="KW-1185">Reference proteome</keyword>
<evidence type="ECO:0000256" key="1">
    <source>
        <dbReference type="ARBA" id="ARBA00008361"/>
    </source>
</evidence>
<dbReference type="Pfam" id="PF08241">
    <property type="entry name" value="Methyltransf_11"/>
    <property type="match status" value="1"/>
</dbReference>